<reference evidence="1" key="2">
    <citation type="journal article" date="2022" name="New Phytol.">
        <title>Evolutionary transition to the ectomycorrhizal habit in the genomes of a hyperdiverse lineage of mushroom-forming fungi.</title>
        <authorList>
            <person name="Looney B."/>
            <person name="Miyauchi S."/>
            <person name="Morin E."/>
            <person name="Drula E."/>
            <person name="Courty P.E."/>
            <person name="Kohler A."/>
            <person name="Kuo A."/>
            <person name="LaButti K."/>
            <person name="Pangilinan J."/>
            <person name="Lipzen A."/>
            <person name="Riley R."/>
            <person name="Andreopoulos W."/>
            <person name="He G."/>
            <person name="Johnson J."/>
            <person name="Nolan M."/>
            <person name="Tritt A."/>
            <person name="Barry K.W."/>
            <person name="Grigoriev I.V."/>
            <person name="Nagy L.G."/>
            <person name="Hibbett D."/>
            <person name="Henrissat B."/>
            <person name="Matheny P.B."/>
            <person name="Labbe J."/>
            <person name="Martin F.M."/>
        </authorList>
    </citation>
    <scope>NUCLEOTIDE SEQUENCE</scope>
    <source>
        <strain evidence="1">EC-137</strain>
    </source>
</reference>
<organism evidence="1 2">
    <name type="scientific">Vararia minispora EC-137</name>
    <dbReference type="NCBI Taxonomy" id="1314806"/>
    <lineage>
        <taxon>Eukaryota</taxon>
        <taxon>Fungi</taxon>
        <taxon>Dikarya</taxon>
        <taxon>Basidiomycota</taxon>
        <taxon>Agaricomycotina</taxon>
        <taxon>Agaricomycetes</taxon>
        <taxon>Russulales</taxon>
        <taxon>Lachnocladiaceae</taxon>
        <taxon>Vararia</taxon>
    </lineage>
</organism>
<accession>A0ACB8QGS9</accession>
<keyword evidence="2" id="KW-1185">Reference proteome</keyword>
<gene>
    <name evidence="1" type="ORF">K488DRAFT_71951</name>
</gene>
<sequence>MAASRLLDPMSSSSTLSSAFTASSLNTCPSLSSSSNASSVEPEQSSVTPARKHRKMLKDGTSEVWPEYLERIFVQGLHAYWSSPWATYTKGRSRWRNQFLVDYLHNAGIDRSKKQVASHIQVLRNMWKGQKEYELVASADELVNAAPAARSSPGSPRPHKSRVRQRPRARSTLSDDPEPESPIDVKEEPAEEEVDHGLLAVPEAVPFSPRTDKNEDGPAKHELTSSPELSGPLSPFSADSPASSPAASTFTAPDCHFPPHHDARGRALSTAPIGPVQHACHLAALSLWAEGMHPVSFDLASLISGATAPGTRAVLRVQLRASLLSDVTSPPTMHGFQGTVSFSGRWLRAATCITRVIVDGVCDSEEAGAFDPAASLPSTSGTTAFLPDSWLSRCRWRNAGLPTRLVQQIAVDGTEIATILYDLERPESGCAAAVLLGCSLEGPRPRAISTERTPPAYTWEPRARPTLHPRAQTLSFPPSGQYLFPSTLFS</sequence>
<evidence type="ECO:0000313" key="2">
    <source>
        <dbReference type="Proteomes" id="UP000814128"/>
    </source>
</evidence>
<reference evidence="1" key="1">
    <citation type="submission" date="2021-02" db="EMBL/GenBank/DDBJ databases">
        <authorList>
            <consortium name="DOE Joint Genome Institute"/>
            <person name="Ahrendt S."/>
            <person name="Looney B.P."/>
            <person name="Miyauchi S."/>
            <person name="Morin E."/>
            <person name="Drula E."/>
            <person name="Courty P.E."/>
            <person name="Chicoki N."/>
            <person name="Fauchery L."/>
            <person name="Kohler A."/>
            <person name="Kuo A."/>
            <person name="Labutti K."/>
            <person name="Pangilinan J."/>
            <person name="Lipzen A."/>
            <person name="Riley R."/>
            <person name="Andreopoulos W."/>
            <person name="He G."/>
            <person name="Johnson J."/>
            <person name="Barry K.W."/>
            <person name="Grigoriev I.V."/>
            <person name="Nagy L."/>
            <person name="Hibbett D."/>
            <person name="Henrissat B."/>
            <person name="Matheny P.B."/>
            <person name="Labbe J."/>
            <person name="Martin F."/>
        </authorList>
    </citation>
    <scope>NUCLEOTIDE SEQUENCE</scope>
    <source>
        <strain evidence="1">EC-137</strain>
    </source>
</reference>
<proteinExistence type="predicted"/>
<comment type="caution">
    <text evidence="1">The sequence shown here is derived from an EMBL/GenBank/DDBJ whole genome shotgun (WGS) entry which is preliminary data.</text>
</comment>
<dbReference type="EMBL" id="MU273607">
    <property type="protein sequence ID" value="KAI0030753.1"/>
    <property type="molecule type" value="Genomic_DNA"/>
</dbReference>
<dbReference type="Proteomes" id="UP000814128">
    <property type="component" value="Unassembled WGS sequence"/>
</dbReference>
<name>A0ACB8QGS9_9AGAM</name>
<protein>
    <submittedName>
        <fullName evidence="1">Uncharacterized protein</fullName>
    </submittedName>
</protein>
<evidence type="ECO:0000313" key="1">
    <source>
        <dbReference type="EMBL" id="KAI0030753.1"/>
    </source>
</evidence>